<dbReference type="SUPFAM" id="SSF140931">
    <property type="entry name" value="Fic-like"/>
    <property type="match status" value="1"/>
</dbReference>
<evidence type="ECO:0000256" key="1">
    <source>
        <dbReference type="PIRSR" id="PIRSR640198-1"/>
    </source>
</evidence>
<keyword evidence="7" id="KW-1185">Reference proteome</keyword>
<evidence type="ECO:0000313" key="7">
    <source>
        <dbReference type="Proteomes" id="UP000533598"/>
    </source>
</evidence>
<evidence type="ECO:0000313" key="6">
    <source>
        <dbReference type="EMBL" id="MBB4682196.1"/>
    </source>
</evidence>
<reference evidence="6 7" key="1">
    <citation type="submission" date="2020-08" db="EMBL/GenBank/DDBJ databases">
        <title>Sequencing the genomes of 1000 actinobacteria strains.</title>
        <authorList>
            <person name="Klenk H.-P."/>
        </authorList>
    </citation>
    <scope>NUCLEOTIDE SEQUENCE [LARGE SCALE GENOMIC DNA]</scope>
    <source>
        <strain evidence="6 7">DSM 44230</strain>
    </source>
</reference>
<feature type="region of interest" description="Disordered" evidence="4">
    <location>
        <begin position="361"/>
        <end position="388"/>
    </location>
</feature>
<name>A0A7W7CJ90_9PSEU</name>
<dbReference type="InterPro" id="IPR040198">
    <property type="entry name" value="Fido_containing"/>
</dbReference>
<dbReference type="PANTHER" id="PTHR13504:SF38">
    <property type="entry name" value="FIDO DOMAIN-CONTAINING PROTEIN"/>
    <property type="match status" value="1"/>
</dbReference>
<dbReference type="EMBL" id="JACHMH010000001">
    <property type="protein sequence ID" value="MBB4682196.1"/>
    <property type="molecule type" value="Genomic_DNA"/>
</dbReference>
<proteinExistence type="predicted"/>
<comment type="caution">
    <text evidence="6">The sequence shown here is derived from an EMBL/GenBank/DDBJ whole genome shotgun (WGS) entry which is preliminary data.</text>
</comment>
<feature type="site" description="Important for autoinhibition of adenylyltransferase activity" evidence="3">
    <location>
        <position position="57"/>
    </location>
</feature>
<feature type="active site" evidence="1">
    <location>
        <position position="190"/>
    </location>
</feature>
<gene>
    <name evidence="6" type="ORF">HNR67_008314</name>
</gene>
<dbReference type="Pfam" id="PF02661">
    <property type="entry name" value="Fic"/>
    <property type="match status" value="1"/>
</dbReference>
<keyword evidence="2" id="KW-0067">ATP-binding</keyword>
<feature type="binding site" evidence="2">
    <location>
        <begin position="194"/>
        <end position="201"/>
    </location>
    <ligand>
        <name>ATP</name>
        <dbReference type="ChEBI" id="CHEBI:30616"/>
    </ligand>
</feature>
<accession>A0A7W7CJ90</accession>
<dbReference type="InterPro" id="IPR036597">
    <property type="entry name" value="Fido-like_dom_sf"/>
</dbReference>
<dbReference type="AlphaFoldDB" id="A0A7W7CJ90"/>
<evidence type="ECO:0000259" key="5">
    <source>
        <dbReference type="PROSITE" id="PS51459"/>
    </source>
</evidence>
<dbReference type="Gene3D" id="1.10.3290.10">
    <property type="entry name" value="Fido-like domain"/>
    <property type="match status" value="1"/>
</dbReference>
<feature type="domain" description="Fido" evidence="5">
    <location>
        <begin position="107"/>
        <end position="259"/>
    </location>
</feature>
<evidence type="ECO:0000256" key="4">
    <source>
        <dbReference type="SAM" id="MobiDB-lite"/>
    </source>
</evidence>
<organism evidence="6 7">
    <name type="scientific">Crossiella cryophila</name>
    <dbReference type="NCBI Taxonomy" id="43355"/>
    <lineage>
        <taxon>Bacteria</taxon>
        <taxon>Bacillati</taxon>
        <taxon>Actinomycetota</taxon>
        <taxon>Actinomycetes</taxon>
        <taxon>Pseudonocardiales</taxon>
        <taxon>Pseudonocardiaceae</taxon>
        <taxon>Crossiella</taxon>
    </lineage>
</organism>
<protein>
    <submittedName>
        <fullName evidence="6">Fic family protein</fullName>
    </submittedName>
</protein>
<dbReference type="InterPro" id="IPR003812">
    <property type="entry name" value="Fido"/>
</dbReference>
<sequence length="388" mass="44322">MRLFRVPELEPEDFRVIDEIDDFRRRLRHFLREPRRWKGQLRRNLKARAIRGSNSIEGYDVSFDDAVALIEDEEPLDADRLTSLEIVGYRNALTYVQQLAEDTEFSLDQSLLRSLHFMMLGHDLAKSPGRYRRSSIFVHDEEHDEVVYEGPEPELVPELMRALTDSLAVNDKCPVFVRAALGHLNLVMIHPFRDGNGRMARALQTLILAREKILTPEFSSIEEWLGRNTNAYYAALAEVGGGYWRPERDTSAWIRFNLTAHHMQAQTVLRRADDAARVWRELETVLAQRKLPERTALALFDASVGLTVRRSAYGRDAELEPGTAARDLRLLVASGLLAPHGETKSRIYVASEELRSIRSQVVTSKVPPRNPYQNGGTGAKPRKRLSTR</sequence>
<evidence type="ECO:0000256" key="3">
    <source>
        <dbReference type="PIRSR" id="PIRSR640198-3"/>
    </source>
</evidence>
<evidence type="ECO:0000256" key="2">
    <source>
        <dbReference type="PIRSR" id="PIRSR640198-2"/>
    </source>
</evidence>
<dbReference type="PANTHER" id="PTHR13504">
    <property type="entry name" value="FIDO DOMAIN-CONTAINING PROTEIN DDB_G0283145"/>
    <property type="match status" value="1"/>
</dbReference>
<dbReference type="GO" id="GO:0005524">
    <property type="term" value="F:ATP binding"/>
    <property type="evidence" value="ECO:0007669"/>
    <property type="project" value="UniProtKB-KW"/>
</dbReference>
<dbReference type="PROSITE" id="PS51459">
    <property type="entry name" value="FIDO"/>
    <property type="match status" value="1"/>
</dbReference>
<dbReference type="RefSeq" id="WP_185009303.1">
    <property type="nucleotide sequence ID" value="NZ_BAAAUI010000037.1"/>
</dbReference>
<dbReference type="Proteomes" id="UP000533598">
    <property type="component" value="Unassembled WGS sequence"/>
</dbReference>
<keyword evidence="2" id="KW-0547">Nucleotide-binding</keyword>